<organism evidence="2 3">
    <name type="scientific">Micromonospora ureilytica</name>
    <dbReference type="NCBI Taxonomy" id="709868"/>
    <lineage>
        <taxon>Bacteria</taxon>
        <taxon>Bacillati</taxon>
        <taxon>Actinomycetota</taxon>
        <taxon>Actinomycetes</taxon>
        <taxon>Micromonosporales</taxon>
        <taxon>Micromonosporaceae</taxon>
        <taxon>Micromonospora</taxon>
    </lineage>
</organism>
<name>A0A3N9XQ42_9ACTN</name>
<dbReference type="OrthoDB" id="4548523at2"/>
<dbReference type="EMBL" id="QDGB01000281">
    <property type="protein sequence ID" value="RQX15251.1"/>
    <property type="molecule type" value="Genomic_DNA"/>
</dbReference>
<protein>
    <recommendedName>
        <fullName evidence="4">DUF664 domain-containing protein</fullName>
    </recommendedName>
</protein>
<dbReference type="Proteomes" id="UP000278981">
    <property type="component" value="Unassembled WGS sequence"/>
</dbReference>
<sequence>MADTQRHAGHADIVRELIDGTAGPLPSNDNLPPEGESWWLDYRQRVEQAALDASKRSS</sequence>
<dbReference type="AlphaFoldDB" id="A0A3N9XQ42"/>
<evidence type="ECO:0000313" key="2">
    <source>
        <dbReference type="EMBL" id="RQX15251.1"/>
    </source>
</evidence>
<accession>A0A3N9XQ42</accession>
<dbReference type="RefSeq" id="WP_124820915.1">
    <property type="nucleotide sequence ID" value="NZ_QDGB01000281.1"/>
</dbReference>
<feature type="region of interest" description="Disordered" evidence="1">
    <location>
        <begin position="1"/>
        <end position="36"/>
    </location>
</feature>
<comment type="caution">
    <text evidence="2">The sequence shown here is derived from an EMBL/GenBank/DDBJ whole genome shotgun (WGS) entry which is preliminary data.</text>
</comment>
<evidence type="ECO:0000313" key="3">
    <source>
        <dbReference type="Proteomes" id="UP000278981"/>
    </source>
</evidence>
<evidence type="ECO:0008006" key="4">
    <source>
        <dbReference type="Google" id="ProtNLM"/>
    </source>
</evidence>
<gene>
    <name evidence="2" type="ORF">DDE19_20350</name>
</gene>
<evidence type="ECO:0000256" key="1">
    <source>
        <dbReference type="SAM" id="MobiDB-lite"/>
    </source>
</evidence>
<feature type="compositionally biased region" description="Basic and acidic residues" evidence="1">
    <location>
        <begin position="1"/>
        <end position="18"/>
    </location>
</feature>
<proteinExistence type="predicted"/>
<reference evidence="2 3" key="1">
    <citation type="submission" date="2018-04" db="EMBL/GenBank/DDBJ databases">
        <title>Micromonosporas from Atacama Desert.</title>
        <authorList>
            <person name="Carro L."/>
            <person name="Klenk H.-P."/>
            <person name="Goodfellow M."/>
        </authorList>
    </citation>
    <scope>NUCLEOTIDE SEQUENCE [LARGE SCALE GENOMIC DNA]</scope>
    <source>
        <strain evidence="2 3">LB19</strain>
    </source>
</reference>